<reference evidence="3" key="1">
    <citation type="submission" date="2018-07" db="EMBL/GenBank/DDBJ databases">
        <authorList>
            <person name="Kim H."/>
        </authorList>
    </citation>
    <scope>NUCLEOTIDE SEQUENCE [LARGE SCALE GENOMIC DNA]</scope>
    <source>
        <strain evidence="3">F02</strain>
    </source>
</reference>
<feature type="transmembrane region" description="Helical" evidence="1">
    <location>
        <begin position="6"/>
        <end position="22"/>
    </location>
</feature>
<evidence type="ECO:0000313" key="3">
    <source>
        <dbReference type="Proteomes" id="UP000252182"/>
    </source>
</evidence>
<dbReference type="AlphaFoldDB" id="A0A345DE74"/>
<accession>A0A345DE74</accession>
<keyword evidence="1" id="KW-0472">Membrane</keyword>
<organism evidence="2 3">
    <name type="scientific">Ephemeroptericola cinctiostellae</name>
    <dbReference type="NCBI Taxonomy" id="2268024"/>
    <lineage>
        <taxon>Bacteria</taxon>
        <taxon>Pseudomonadati</taxon>
        <taxon>Pseudomonadota</taxon>
        <taxon>Betaproteobacteria</taxon>
        <taxon>Burkholderiales</taxon>
        <taxon>Burkholderiaceae</taxon>
        <taxon>Ephemeroptericola</taxon>
    </lineage>
</organism>
<evidence type="ECO:0000256" key="1">
    <source>
        <dbReference type="SAM" id="Phobius"/>
    </source>
</evidence>
<evidence type="ECO:0000313" key="2">
    <source>
        <dbReference type="EMBL" id="AXF86662.1"/>
    </source>
</evidence>
<dbReference type="EMBL" id="CP031124">
    <property type="protein sequence ID" value="AXF86662.1"/>
    <property type="molecule type" value="Genomic_DNA"/>
</dbReference>
<name>A0A345DE74_9BURK</name>
<keyword evidence="3" id="KW-1185">Reference proteome</keyword>
<dbReference type="KEGG" id="hyf:DTO96_102417"/>
<proteinExistence type="predicted"/>
<dbReference type="Proteomes" id="UP000252182">
    <property type="component" value="Chromosome"/>
</dbReference>
<keyword evidence="1" id="KW-1133">Transmembrane helix</keyword>
<sequence length="37" mass="3899">MAGYFFVGFFAGIAFICLLALLDAGRGGDGDIEGWQV</sequence>
<gene>
    <name evidence="2" type="ORF">DTO96_102417</name>
</gene>
<protein>
    <submittedName>
        <fullName evidence="2">Uncharacterized protein</fullName>
    </submittedName>
</protein>
<keyword evidence="1" id="KW-0812">Transmembrane</keyword>